<dbReference type="EMBL" id="CAXKWB010021994">
    <property type="protein sequence ID" value="CAL4124050.1"/>
    <property type="molecule type" value="Genomic_DNA"/>
</dbReference>
<evidence type="ECO:0000313" key="5">
    <source>
        <dbReference type="Proteomes" id="UP001497623"/>
    </source>
</evidence>
<gene>
    <name evidence="4" type="ORF">MNOR_LOCUS24192</name>
</gene>
<evidence type="ECO:0000313" key="4">
    <source>
        <dbReference type="EMBL" id="CAL4124050.1"/>
    </source>
</evidence>
<sequence>FQQLLKEGHPTNGHDNRGWRPLHEAAANGHTECVRLLLMADDVEIESLTHEGQSSLLLACQHWQPEIAQEVVKQLLIAGADPNMLQGDTWCLPLPQGMS</sequence>
<keyword evidence="5" id="KW-1185">Reference proteome</keyword>
<comment type="caution">
    <text evidence="4">The sequence shown here is derived from an EMBL/GenBank/DDBJ whole genome shotgun (WGS) entry which is preliminary data.</text>
</comment>
<feature type="repeat" description="ANK" evidence="3">
    <location>
        <begin position="17"/>
        <end position="38"/>
    </location>
</feature>
<dbReference type="PANTHER" id="PTHR24173">
    <property type="entry name" value="ANKYRIN REPEAT CONTAINING"/>
    <property type="match status" value="1"/>
</dbReference>
<keyword evidence="1" id="KW-0677">Repeat</keyword>
<feature type="non-terminal residue" evidence="4">
    <location>
        <position position="99"/>
    </location>
</feature>
<organism evidence="4 5">
    <name type="scientific">Meganyctiphanes norvegica</name>
    <name type="common">Northern krill</name>
    <name type="synonym">Thysanopoda norvegica</name>
    <dbReference type="NCBI Taxonomy" id="48144"/>
    <lineage>
        <taxon>Eukaryota</taxon>
        <taxon>Metazoa</taxon>
        <taxon>Ecdysozoa</taxon>
        <taxon>Arthropoda</taxon>
        <taxon>Crustacea</taxon>
        <taxon>Multicrustacea</taxon>
        <taxon>Malacostraca</taxon>
        <taxon>Eumalacostraca</taxon>
        <taxon>Eucarida</taxon>
        <taxon>Euphausiacea</taxon>
        <taxon>Euphausiidae</taxon>
        <taxon>Meganyctiphanes</taxon>
    </lineage>
</organism>
<dbReference type="PROSITE" id="PS50088">
    <property type="entry name" value="ANK_REPEAT"/>
    <property type="match status" value="1"/>
</dbReference>
<dbReference type="SMART" id="SM00248">
    <property type="entry name" value="ANK"/>
    <property type="match status" value="2"/>
</dbReference>
<proteinExistence type="predicted"/>
<name>A0AAV2RFJ7_MEGNR</name>
<dbReference type="PROSITE" id="PS50297">
    <property type="entry name" value="ANK_REP_REGION"/>
    <property type="match status" value="1"/>
</dbReference>
<evidence type="ECO:0000256" key="3">
    <source>
        <dbReference type="PROSITE-ProRule" id="PRU00023"/>
    </source>
</evidence>
<dbReference type="Gene3D" id="1.25.40.20">
    <property type="entry name" value="Ankyrin repeat-containing domain"/>
    <property type="match status" value="1"/>
</dbReference>
<dbReference type="Pfam" id="PF12796">
    <property type="entry name" value="Ank_2"/>
    <property type="match status" value="1"/>
</dbReference>
<evidence type="ECO:0000256" key="2">
    <source>
        <dbReference type="ARBA" id="ARBA00023043"/>
    </source>
</evidence>
<feature type="non-terminal residue" evidence="4">
    <location>
        <position position="1"/>
    </location>
</feature>
<dbReference type="SUPFAM" id="SSF48403">
    <property type="entry name" value="Ankyrin repeat"/>
    <property type="match status" value="1"/>
</dbReference>
<dbReference type="Proteomes" id="UP001497623">
    <property type="component" value="Unassembled WGS sequence"/>
</dbReference>
<evidence type="ECO:0000256" key="1">
    <source>
        <dbReference type="ARBA" id="ARBA00022737"/>
    </source>
</evidence>
<dbReference type="InterPro" id="IPR036770">
    <property type="entry name" value="Ankyrin_rpt-contain_sf"/>
</dbReference>
<reference evidence="4 5" key="1">
    <citation type="submission" date="2024-05" db="EMBL/GenBank/DDBJ databases">
        <authorList>
            <person name="Wallberg A."/>
        </authorList>
    </citation>
    <scope>NUCLEOTIDE SEQUENCE [LARGE SCALE GENOMIC DNA]</scope>
</reference>
<dbReference type="PRINTS" id="PR01415">
    <property type="entry name" value="ANKYRIN"/>
</dbReference>
<accession>A0AAV2RFJ7</accession>
<protein>
    <submittedName>
        <fullName evidence="4">Uncharacterized protein</fullName>
    </submittedName>
</protein>
<dbReference type="PANTHER" id="PTHR24173:SF74">
    <property type="entry name" value="ANKYRIN REPEAT DOMAIN-CONTAINING PROTEIN 16"/>
    <property type="match status" value="1"/>
</dbReference>
<dbReference type="AlphaFoldDB" id="A0AAV2RFJ7"/>
<dbReference type="InterPro" id="IPR002110">
    <property type="entry name" value="Ankyrin_rpt"/>
</dbReference>
<keyword evidence="2 3" id="KW-0040">ANK repeat</keyword>